<proteinExistence type="predicted"/>
<dbReference type="STRING" id="1921010.MMIC_P0992"/>
<accession>A0A1L8CM99</accession>
<keyword evidence="1" id="KW-0812">Transmembrane</keyword>
<reference evidence="2 3" key="1">
    <citation type="journal article" date="2017" name="Arch. Microbiol.">
        <title>Mariprofundus micogutta sp. nov., a novel iron-oxidizing zetaproteobacterium isolated from a deep-sea hydrothermal field at the Bayonnaise knoll of the Izu-Ogasawara arc, and a description of Mariprofundales ord. nov. and Zetaproteobacteria classis nov.</title>
        <authorList>
            <person name="Makita H."/>
            <person name="Tanaka E."/>
            <person name="Mitsunobu S."/>
            <person name="Miyazaki M."/>
            <person name="Nunoura T."/>
            <person name="Uematsu K."/>
            <person name="Takaki Y."/>
            <person name="Nishi S."/>
            <person name="Shimamura S."/>
            <person name="Takai K."/>
        </authorList>
    </citation>
    <scope>NUCLEOTIDE SEQUENCE [LARGE SCALE GENOMIC DNA]</scope>
    <source>
        <strain evidence="2 3">ET2</strain>
    </source>
</reference>
<dbReference type="AlphaFoldDB" id="A0A1L8CM99"/>
<organism evidence="2 3">
    <name type="scientific">Mariprofundus micogutta</name>
    <dbReference type="NCBI Taxonomy" id="1921010"/>
    <lineage>
        <taxon>Bacteria</taxon>
        <taxon>Pseudomonadati</taxon>
        <taxon>Pseudomonadota</taxon>
        <taxon>Candidatius Mariprofundia</taxon>
        <taxon>Mariprofundales</taxon>
        <taxon>Mariprofundaceae</taxon>
        <taxon>Mariprofundus</taxon>
    </lineage>
</organism>
<dbReference type="Proteomes" id="UP000231632">
    <property type="component" value="Unassembled WGS sequence"/>
</dbReference>
<keyword evidence="1" id="KW-0472">Membrane</keyword>
<feature type="transmembrane region" description="Helical" evidence="1">
    <location>
        <begin position="12"/>
        <end position="34"/>
    </location>
</feature>
<dbReference type="EMBL" id="BDFD01000006">
    <property type="protein sequence ID" value="GAV20031.1"/>
    <property type="molecule type" value="Genomic_DNA"/>
</dbReference>
<sequence length="35" mass="3950">MDQQDEIKKNRYQNGVFIALIALLGLSLLITLFLG</sequence>
<name>A0A1L8CM99_9PROT</name>
<evidence type="ECO:0000313" key="2">
    <source>
        <dbReference type="EMBL" id="GAV20031.1"/>
    </source>
</evidence>
<protein>
    <submittedName>
        <fullName evidence="2">Uncharacterized protein</fullName>
    </submittedName>
</protein>
<keyword evidence="1" id="KW-1133">Transmembrane helix</keyword>
<evidence type="ECO:0000313" key="3">
    <source>
        <dbReference type="Proteomes" id="UP000231632"/>
    </source>
</evidence>
<keyword evidence="3" id="KW-1185">Reference proteome</keyword>
<evidence type="ECO:0000256" key="1">
    <source>
        <dbReference type="SAM" id="Phobius"/>
    </source>
</evidence>
<comment type="caution">
    <text evidence="2">The sequence shown here is derived from an EMBL/GenBank/DDBJ whole genome shotgun (WGS) entry which is preliminary data.</text>
</comment>
<gene>
    <name evidence="2" type="ORF">MMIC_P0992</name>
</gene>